<dbReference type="PANTHER" id="PTHR20898:SF0">
    <property type="entry name" value="DAEDALUS ON 3-RELATED"/>
    <property type="match status" value="1"/>
</dbReference>
<name>A0ABM4GCQ2_DROKI</name>
<sequence>MGNWKYLALLGIFLCGGFTIAFSEASFYKIRKIECKINAEILDNVSCVVKPISWTRSVLNLEGDLKDNVTEVKDLQAIVDIFYKDSSNMFKPFGVKLNFNICQLLAKKKQGNFLEEYAVHHLRTLTNVNHSCPISGHIYARDFYFDELTLPPVPLQDYKVAFNFSYSKPARNIGLIFVFFEVFEDYYKNKKPKSRPRALILN</sequence>
<dbReference type="GeneID" id="108077935"/>
<evidence type="ECO:0000313" key="2">
    <source>
        <dbReference type="RefSeq" id="XP_070140485.1"/>
    </source>
</evidence>
<dbReference type="InterPro" id="IPR010512">
    <property type="entry name" value="DUF1091"/>
</dbReference>
<accession>A0ABM4GCQ2</accession>
<protein>
    <submittedName>
        <fullName evidence="2">Uncharacterized protein</fullName>
    </submittedName>
</protein>
<proteinExistence type="predicted"/>
<dbReference type="Pfam" id="PF06477">
    <property type="entry name" value="DUF1091"/>
    <property type="match status" value="1"/>
</dbReference>
<dbReference type="SMART" id="SM00697">
    <property type="entry name" value="DM8"/>
    <property type="match status" value="1"/>
</dbReference>
<organism evidence="1 2">
    <name type="scientific">Drosophila kikkawai</name>
    <name type="common">Fruit fly</name>
    <dbReference type="NCBI Taxonomy" id="30033"/>
    <lineage>
        <taxon>Eukaryota</taxon>
        <taxon>Metazoa</taxon>
        <taxon>Ecdysozoa</taxon>
        <taxon>Arthropoda</taxon>
        <taxon>Hexapoda</taxon>
        <taxon>Insecta</taxon>
        <taxon>Pterygota</taxon>
        <taxon>Neoptera</taxon>
        <taxon>Endopterygota</taxon>
        <taxon>Diptera</taxon>
        <taxon>Brachycera</taxon>
        <taxon>Muscomorpha</taxon>
        <taxon>Ephydroidea</taxon>
        <taxon>Drosophilidae</taxon>
        <taxon>Drosophila</taxon>
        <taxon>Sophophora</taxon>
    </lineage>
</organism>
<gene>
    <name evidence="2" type="primary">LOC108077935</name>
</gene>
<evidence type="ECO:0000313" key="1">
    <source>
        <dbReference type="Proteomes" id="UP001652661"/>
    </source>
</evidence>
<keyword evidence="1" id="KW-1185">Reference proteome</keyword>
<dbReference type="RefSeq" id="XP_070140485.1">
    <property type="nucleotide sequence ID" value="XM_070284384.1"/>
</dbReference>
<dbReference type="Proteomes" id="UP001652661">
    <property type="component" value="Chromosome 2R"/>
</dbReference>
<dbReference type="PANTHER" id="PTHR20898">
    <property type="entry name" value="DAEDALUS ON 3-RELATED-RELATED"/>
    <property type="match status" value="1"/>
</dbReference>
<reference evidence="2" key="2">
    <citation type="submission" date="2025-08" db="UniProtKB">
        <authorList>
            <consortium name="RefSeq"/>
        </authorList>
    </citation>
    <scope>IDENTIFICATION</scope>
    <source>
        <strain evidence="2">14028-0561.14</strain>
        <tissue evidence="2">Whole fly</tissue>
    </source>
</reference>
<reference evidence="1" key="1">
    <citation type="submission" date="2025-05" db="UniProtKB">
        <authorList>
            <consortium name="RefSeq"/>
        </authorList>
    </citation>
    <scope>NUCLEOTIDE SEQUENCE [LARGE SCALE GENOMIC DNA]</scope>
    <source>
        <strain evidence="1">14028-0561.14</strain>
    </source>
</reference>